<comment type="cofactor">
    <cofactor evidence="3">
        <name>Cu cation</name>
        <dbReference type="ChEBI" id="CHEBI:23378"/>
    </cofactor>
    <text evidence="3">Binds 1 copper ion per subunit.</text>
</comment>
<evidence type="ECO:0000313" key="9">
    <source>
        <dbReference type="Proteomes" id="UP000198823"/>
    </source>
</evidence>
<dbReference type="CDD" id="cd00305">
    <property type="entry name" value="Cu-Zn_Superoxide_Dismutase"/>
    <property type="match status" value="1"/>
</dbReference>
<dbReference type="STRING" id="426756.SAMN04488126_10558"/>
<keyword evidence="3" id="KW-0862">Zinc</keyword>
<feature type="domain" description="Superoxide dismutase copper/zinc binding" evidence="6">
    <location>
        <begin position="84"/>
        <end position="216"/>
    </location>
</feature>
<feature type="region of interest" description="Disordered" evidence="4">
    <location>
        <begin position="25"/>
        <end position="72"/>
    </location>
</feature>
<evidence type="ECO:0000256" key="4">
    <source>
        <dbReference type="SAM" id="MobiDB-lite"/>
    </source>
</evidence>
<feature type="compositionally biased region" description="Acidic residues" evidence="4">
    <location>
        <begin position="27"/>
        <end position="47"/>
    </location>
</feature>
<dbReference type="Pfam" id="PF00080">
    <property type="entry name" value="Sod_Cu"/>
    <property type="match status" value="1"/>
</dbReference>
<comment type="cofactor">
    <cofactor evidence="3">
        <name>Zn(2+)</name>
        <dbReference type="ChEBI" id="CHEBI:29105"/>
    </cofactor>
    <text evidence="3">Binds 1 zinc ion per subunit.</text>
</comment>
<keyword evidence="3" id="KW-0479">Metal-binding</keyword>
<reference evidence="7 10" key="2">
    <citation type="submission" date="2018-12" db="EMBL/GenBank/DDBJ databases">
        <title>Comparitive functional genomics of dry heat resistant strains isolated from the viking spacecraft.</title>
        <authorList>
            <person name="Seuylemezian A."/>
            <person name="Vaishampayan P."/>
        </authorList>
    </citation>
    <scope>NUCLEOTIDE SEQUENCE [LARGE SCALE GENOMIC DNA]</scope>
    <source>
        <strain evidence="7 10">M6-11</strain>
    </source>
</reference>
<evidence type="ECO:0000256" key="2">
    <source>
        <dbReference type="ARBA" id="ARBA00024900"/>
    </source>
</evidence>
<evidence type="ECO:0000256" key="5">
    <source>
        <dbReference type="SAM" id="SignalP"/>
    </source>
</evidence>
<dbReference type="RefSeq" id="WP_092095826.1">
    <property type="nucleotide sequence ID" value="NZ_FNAR01000005.1"/>
</dbReference>
<dbReference type="Gene3D" id="2.60.40.200">
    <property type="entry name" value="Superoxide dismutase, copper/zinc binding domain"/>
    <property type="match status" value="1"/>
</dbReference>
<comment type="catalytic activity">
    <reaction evidence="3">
        <text>2 superoxide + 2 H(+) = H2O2 + O2</text>
        <dbReference type="Rhea" id="RHEA:20696"/>
        <dbReference type="ChEBI" id="CHEBI:15378"/>
        <dbReference type="ChEBI" id="CHEBI:15379"/>
        <dbReference type="ChEBI" id="CHEBI:16240"/>
        <dbReference type="ChEBI" id="CHEBI:18421"/>
        <dbReference type="EC" id="1.15.1.1"/>
    </reaction>
</comment>
<dbReference type="EMBL" id="FNAR01000005">
    <property type="protein sequence ID" value="SDE22087.1"/>
    <property type="molecule type" value="Genomic_DNA"/>
</dbReference>
<feature type="region of interest" description="Disordered" evidence="4">
    <location>
        <begin position="128"/>
        <end position="155"/>
    </location>
</feature>
<dbReference type="PROSITE" id="PS00332">
    <property type="entry name" value="SOD_CU_ZN_2"/>
    <property type="match status" value="1"/>
</dbReference>
<evidence type="ECO:0000313" key="8">
    <source>
        <dbReference type="EMBL" id="SDE22087.1"/>
    </source>
</evidence>
<evidence type="ECO:0000256" key="1">
    <source>
        <dbReference type="ARBA" id="ARBA00010457"/>
    </source>
</evidence>
<organism evidence="8 9">
    <name type="scientific">Bhargavaea beijingensis</name>
    <dbReference type="NCBI Taxonomy" id="426756"/>
    <lineage>
        <taxon>Bacteria</taxon>
        <taxon>Bacillati</taxon>
        <taxon>Bacillota</taxon>
        <taxon>Bacilli</taxon>
        <taxon>Bacillales</taxon>
        <taxon>Caryophanaceae</taxon>
        <taxon>Bhargavaea</taxon>
    </lineage>
</organism>
<dbReference type="PROSITE" id="PS51257">
    <property type="entry name" value="PROKAR_LIPOPROTEIN"/>
    <property type="match status" value="1"/>
</dbReference>
<accession>A0A1G7B5G2</accession>
<keyword evidence="10" id="KW-1185">Reference proteome</keyword>
<keyword evidence="5" id="KW-0732">Signal</keyword>
<dbReference type="PANTHER" id="PTHR10003">
    <property type="entry name" value="SUPEROXIDE DISMUTASE CU-ZN -RELATED"/>
    <property type="match status" value="1"/>
</dbReference>
<protein>
    <recommendedName>
        <fullName evidence="3">Superoxide dismutase [Cu-Zn]</fullName>
        <ecNumber evidence="3">1.15.1.1</ecNumber>
    </recommendedName>
</protein>
<dbReference type="GO" id="GO:0005507">
    <property type="term" value="F:copper ion binding"/>
    <property type="evidence" value="ECO:0007669"/>
    <property type="project" value="InterPro"/>
</dbReference>
<dbReference type="InterPro" id="IPR036423">
    <property type="entry name" value="SOD-like_Cu/Zn_dom_sf"/>
</dbReference>
<sequence>MSKWKWLAAIGFLMALLAGCGNQNADQEAENGETQDQADEEATDTGEDAGGAGTDEEADTEEGTVQDGQEVTVQLKDVEGAEVGTAVLTANEDGGVHVDMKVSNLPEGTHAFHIHEKAACEAPDFESAGGHYNPGDKDHGTKSENGPHAGDFENIEVGKDGTAHAEFDTDQVSLDENADNTLFTAEGTSLVIHGGEDDYESQPAGDAGPRIACGTIEK</sequence>
<dbReference type="EMBL" id="RWGW01000010">
    <property type="protein sequence ID" value="RSK32595.1"/>
    <property type="molecule type" value="Genomic_DNA"/>
</dbReference>
<dbReference type="OrthoDB" id="9792957at2"/>
<dbReference type="InterPro" id="IPR001424">
    <property type="entry name" value="SOD_Cu_Zn_dom"/>
</dbReference>
<comment type="function">
    <text evidence="2">Destroys radicals which are normally produced within the cells and which are toxic to biological systems. May play a role in favoring mycobacterial survival in phagocytes.</text>
</comment>
<dbReference type="AlphaFoldDB" id="A0A1G7B5G2"/>
<proteinExistence type="inferred from homology"/>
<feature type="region of interest" description="Disordered" evidence="4">
    <location>
        <begin position="193"/>
        <end position="218"/>
    </location>
</feature>
<evidence type="ECO:0000313" key="7">
    <source>
        <dbReference type="EMBL" id="RSK32595.1"/>
    </source>
</evidence>
<dbReference type="EC" id="1.15.1.1" evidence="3"/>
<reference evidence="8 9" key="1">
    <citation type="submission" date="2016-10" db="EMBL/GenBank/DDBJ databases">
        <authorList>
            <person name="de Groot N.N."/>
        </authorList>
    </citation>
    <scope>NUCLEOTIDE SEQUENCE [LARGE SCALE GENOMIC DNA]</scope>
    <source>
        <strain evidence="8 9">CGMCC 1.6762</strain>
    </source>
</reference>
<dbReference type="InterPro" id="IPR018152">
    <property type="entry name" value="SOD_Cu/Zn_BS"/>
</dbReference>
<comment type="similarity">
    <text evidence="1 3">Belongs to the Cu-Zn superoxide dismutase family.</text>
</comment>
<keyword evidence="3" id="KW-0186">Copper</keyword>
<gene>
    <name evidence="7" type="ORF">EJA12_07130</name>
    <name evidence="8" type="ORF">SAMN04488126_10558</name>
</gene>
<keyword evidence="3" id="KW-0560">Oxidoreductase</keyword>
<dbReference type="Proteomes" id="UP000272481">
    <property type="component" value="Unassembled WGS sequence"/>
</dbReference>
<dbReference type="GO" id="GO:0004784">
    <property type="term" value="F:superoxide dismutase activity"/>
    <property type="evidence" value="ECO:0007669"/>
    <property type="project" value="UniProtKB-EC"/>
</dbReference>
<evidence type="ECO:0000259" key="6">
    <source>
        <dbReference type="Pfam" id="PF00080"/>
    </source>
</evidence>
<dbReference type="Proteomes" id="UP000198823">
    <property type="component" value="Unassembled WGS sequence"/>
</dbReference>
<feature type="signal peptide" evidence="5">
    <location>
        <begin position="1"/>
        <end position="25"/>
    </location>
</feature>
<feature type="chain" id="PRO_5011585754" description="Superoxide dismutase [Cu-Zn]" evidence="5">
    <location>
        <begin position="26"/>
        <end position="218"/>
    </location>
</feature>
<name>A0A1G7B5G2_9BACL</name>
<feature type="compositionally biased region" description="Acidic residues" evidence="4">
    <location>
        <begin position="54"/>
        <end position="64"/>
    </location>
</feature>
<dbReference type="InterPro" id="IPR024134">
    <property type="entry name" value="SOD_Cu/Zn_/chaperone"/>
</dbReference>
<evidence type="ECO:0000313" key="10">
    <source>
        <dbReference type="Proteomes" id="UP000272481"/>
    </source>
</evidence>
<dbReference type="SUPFAM" id="SSF49329">
    <property type="entry name" value="Cu,Zn superoxide dismutase-like"/>
    <property type="match status" value="1"/>
</dbReference>
<evidence type="ECO:0000256" key="3">
    <source>
        <dbReference type="RuleBase" id="RU000393"/>
    </source>
</evidence>